<protein>
    <submittedName>
        <fullName evidence="3">G protein-coupled receptor</fullName>
    </submittedName>
</protein>
<dbReference type="SUPFAM" id="SSF81321">
    <property type="entry name" value="Family A G protein-coupled receptor-like"/>
    <property type="match status" value="1"/>
</dbReference>
<dbReference type="WBParaSite" id="L893_g3745.t1">
    <property type="protein sequence ID" value="L893_g3745.t1"/>
    <property type="gene ID" value="L893_g3745"/>
</dbReference>
<feature type="transmembrane region" description="Helical" evidence="1">
    <location>
        <begin position="204"/>
        <end position="225"/>
    </location>
</feature>
<feature type="transmembrane region" description="Helical" evidence="1">
    <location>
        <begin position="148"/>
        <end position="170"/>
    </location>
</feature>
<proteinExistence type="predicted"/>
<accession>A0A1I8AB12</accession>
<feature type="transmembrane region" description="Helical" evidence="1">
    <location>
        <begin position="271"/>
        <end position="291"/>
    </location>
</feature>
<evidence type="ECO:0000313" key="2">
    <source>
        <dbReference type="Proteomes" id="UP000095287"/>
    </source>
</evidence>
<dbReference type="InterPro" id="IPR019425">
    <property type="entry name" value="7TM_GPCR_serpentine_rcpt_Srt"/>
</dbReference>
<name>A0A1I8AB12_9BILA</name>
<dbReference type="AlphaFoldDB" id="A0A1I8AB12"/>
<reference evidence="3" key="1">
    <citation type="submission" date="2016-11" db="UniProtKB">
        <authorList>
            <consortium name="WormBaseParasite"/>
        </authorList>
    </citation>
    <scope>IDENTIFICATION</scope>
</reference>
<keyword evidence="1" id="KW-0472">Membrane</keyword>
<keyword evidence="1" id="KW-1133">Transmembrane helix</keyword>
<evidence type="ECO:0000256" key="1">
    <source>
        <dbReference type="SAM" id="Phobius"/>
    </source>
</evidence>
<feature type="transmembrane region" description="Helical" evidence="1">
    <location>
        <begin position="34"/>
        <end position="57"/>
    </location>
</feature>
<dbReference type="PANTHER" id="PTHR23021">
    <property type="entry name" value="SERPENTINE RECEPTOR, CLASS T"/>
    <property type="match status" value="1"/>
</dbReference>
<keyword evidence="1" id="KW-0812">Transmembrane</keyword>
<organism evidence="2 3">
    <name type="scientific">Steinernema glaseri</name>
    <dbReference type="NCBI Taxonomy" id="37863"/>
    <lineage>
        <taxon>Eukaryota</taxon>
        <taxon>Metazoa</taxon>
        <taxon>Ecdysozoa</taxon>
        <taxon>Nematoda</taxon>
        <taxon>Chromadorea</taxon>
        <taxon>Rhabditida</taxon>
        <taxon>Tylenchina</taxon>
        <taxon>Panagrolaimomorpha</taxon>
        <taxon>Strongyloidoidea</taxon>
        <taxon>Steinernematidae</taxon>
        <taxon>Steinernema</taxon>
    </lineage>
</organism>
<feature type="transmembrane region" description="Helical" evidence="1">
    <location>
        <begin position="103"/>
        <end position="127"/>
    </location>
</feature>
<dbReference type="Pfam" id="PF10321">
    <property type="entry name" value="7TM_GPCR_Srt"/>
    <property type="match status" value="1"/>
</dbReference>
<feature type="transmembrane region" description="Helical" evidence="1">
    <location>
        <begin position="245"/>
        <end position="265"/>
    </location>
</feature>
<dbReference type="Proteomes" id="UP000095287">
    <property type="component" value="Unplaced"/>
</dbReference>
<dbReference type="PANTHER" id="PTHR23021:SF11">
    <property type="entry name" value="SERPENTINE RECEPTOR, CLASS T"/>
    <property type="match status" value="1"/>
</dbReference>
<sequence length="326" mass="36319">MDIFFDQSKYDHLYGCSHLSEVDMQKAVTRDPNLTIPSMILGTIYLITYVPTLIVLCKKQYFQKPHYKLLLLLGVCDLFMTVNSIVYGIIYAEGVVFCKDPSFHFILGIITQACWAGQSLTCVILLLSAVLEVRSKSLSSTLFGGYRTFVFCGIVIVYMSCFAVFTKPLIFSPATVMPSYNPYANLPKHVVAVDPSEYFNLPALLNNVAFIAALVASFTALVLVVGRSKIEVRSKVQVKVIRQCAFACSLNVIPSAFLICCQFVSLPIQLGYLFVLLWQMAVGARAIMLLYSNKSIREGYFDVVFKAKAVSSVGAMYSQPIKDNWI</sequence>
<keyword evidence="2" id="KW-1185">Reference proteome</keyword>
<feature type="transmembrane region" description="Helical" evidence="1">
    <location>
        <begin position="69"/>
        <end position="91"/>
    </location>
</feature>
<evidence type="ECO:0000313" key="3">
    <source>
        <dbReference type="WBParaSite" id="L893_g3745.t1"/>
    </source>
</evidence>